<dbReference type="GeneID" id="93584716"/>
<keyword evidence="2 4" id="KW-0808">Transferase</keyword>
<dbReference type="InterPro" id="IPR055135">
    <property type="entry name" value="PRMT_dom"/>
</dbReference>
<proteinExistence type="predicted"/>
<dbReference type="SUPFAM" id="SSF53335">
    <property type="entry name" value="S-adenosyl-L-methionine-dependent methyltransferases"/>
    <property type="match status" value="1"/>
</dbReference>
<dbReference type="GO" id="GO:0005634">
    <property type="term" value="C:nucleus"/>
    <property type="evidence" value="ECO:0007669"/>
    <property type="project" value="TreeGrafter"/>
</dbReference>
<evidence type="ECO:0000259" key="6">
    <source>
        <dbReference type="Pfam" id="PF22528"/>
    </source>
</evidence>
<dbReference type="FunFam" id="2.70.160.11:FF:000001">
    <property type="entry name" value="Blast:Protein arginine N-methyltransferase 1"/>
    <property type="match status" value="1"/>
</dbReference>
<comment type="caution">
    <text evidence="7">The sequence shown here is derived from an EMBL/GenBank/DDBJ whole genome shotgun (WGS) entry which is preliminary data.</text>
</comment>
<dbReference type="Pfam" id="PF13649">
    <property type="entry name" value="Methyltransf_25"/>
    <property type="match status" value="1"/>
</dbReference>
<protein>
    <recommendedName>
        <fullName evidence="9">Methyltransferase domain-containing protein</fullName>
    </recommendedName>
</protein>
<accession>A0A437ABJ0</accession>
<dbReference type="InterPro" id="IPR025799">
    <property type="entry name" value="Arg_MeTrfase"/>
</dbReference>
<dbReference type="PANTHER" id="PTHR11006">
    <property type="entry name" value="PROTEIN ARGININE N-METHYLTRANSFERASE"/>
    <property type="match status" value="1"/>
</dbReference>
<keyword evidence="8" id="KW-1185">Reference proteome</keyword>
<evidence type="ECO:0000256" key="1">
    <source>
        <dbReference type="ARBA" id="ARBA00022603"/>
    </source>
</evidence>
<keyword evidence="3 4" id="KW-0949">S-adenosyl-L-methionine</keyword>
<dbReference type="AlphaFoldDB" id="A0A437ABJ0"/>
<organism evidence="7 8">
    <name type="scientific">Arthrobotrys flagrans</name>
    <name type="common">Nematode-trapping fungus</name>
    <name type="synonym">Trichothecium flagrans</name>
    <dbReference type="NCBI Taxonomy" id="97331"/>
    <lineage>
        <taxon>Eukaryota</taxon>
        <taxon>Fungi</taxon>
        <taxon>Dikarya</taxon>
        <taxon>Ascomycota</taxon>
        <taxon>Pezizomycotina</taxon>
        <taxon>Orbiliomycetes</taxon>
        <taxon>Orbiliales</taxon>
        <taxon>Orbiliaceae</taxon>
        <taxon>Arthrobotrys</taxon>
    </lineage>
</organism>
<dbReference type="Gene3D" id="2.70.160.11">
    <property type="entry name" value="Hnrnp arginine n-methyltransferase1"/>
    <property type="match status" value="1"/>
</dbReference>
<evidence type="ECO:0000313" key="8">
    <source>
        <dbReference type="Proteomes" id="UP000283090"/>
    </source>
</evidence>
<keyword evidence="1 4" id="KW-0489">Methyltransferase</keyword>
<evidence type="ECO:0000256" key="2">
    <source>
        <dbReference type="ARBA" id="ARBA00022679"/>
    </source>
</evidence>
<dbReference type="GO" id="GO:0042054">
    <property type="term" value="F:histone methyltransferase activity"/>
    <property type="evidence" value="ECO:0007669"/>
    <property type="project" value="TreeGrafter"/>
</dbReference>
<dbReference type="OrthoDB" id="7848332at2759"/>
<sequence length="342" mass="38669">MASETNPAKTGSVDMTPSEIHYFQSYNHHGIHEEMLKDEVRTNSYKNAIYQNRHLFKDKIVLDVGCGTSILSMFAAKAGAKHVYAVDMSTIIEKAREIVAVNGMADKITLIQGKMEEIELPVDKVDIIISEWMGYFLLYESMLDTVLLARDKYLAPGGLIFPDKASIYMAAIEDGDYKEEKIGFWNNVYGFDFTPLQGTALAEPLVDTVDLKAVVTDPCLVLSLDLYTVKPSDLAFTAPFDLAIRRNDFIHALIAWFDIDFSACHKPIKFSTGPHAKYTHWKQTVFYLDDVLTVKNGEHLQGVLSSKPTEKNRRDLDVKIEYVFQGEDHDRSNRGVCLFKMC</sequence>
<dbReference type="PROSITE" id="PS51678">
    <property type="entry name" value="SAM_MT_PRMT"/>
    <property type="match status" value="1"/>
</dbReference>
<dbReference type="GO" id="GO:0016274">
    <property type="term" value="F:protein-arginine N-methyltransferase activity"/>
    <property type="evidence" value="ECO:0007669"/>
    <property type="project" value="InterPro"/>
</dbReference>
<dbReference type="STRING" id="97331.A0A437ABJ0"/>
<evidence type="ECO:0000313" key="7">
    <source>
        <dbReference type="EMBL" id="RVD88210.1"/>
    </source>
</evidence>
<dbReference type="RefSeq" id="XP_067493754.1">
    <property type="nucleotide sequence ID" value="XM_067631184.1"/>
</dbReference>
<dbReference type="FunFam" id="3.40.50.150:FF:000050">
    <property type="entry name" value="Hnrnp arginine n-methyltransferase"/>
    <property type="match status" value="1"/>
</dbReference>
<dbReference type="PANTHER" id="PTHR11006:SF53">
    <property type="entry name" value="PROTEIN ARGININE N-METHYLTRANSFERASE 3"/>
    <property type="match status" value="1"/>
</dbReference>
<evidence type="ECO:0000259" key="5">
    <source>
        <dbReference type="Pfam" id="PF13649"/>
    </source>
</evidence>
<dbReference type="InterPro" id="IPR029063">
    <property type="entry name" value="SAM-dependent_MTases_sf"/>
</dbReference>
<reference evidence="7 8" key="1">
    <citation type="submission" date="2019-01" db="EMBL/GenBank/DDBJ databases">
        <title>Intercellular communication is required for trap formation in the nematode-trapping fungus Duddingtonia flagrans.</title>
        <authorList>
            <person name="Youssar L."/>
            <person name="Wernet V."/>
            <person name="Hensel N."/>
            <person name="Hildebrandt H.-G."/>
            <person name="Fischer R."/>
        </authorList>
    </citation>
    <scope>NUCLEOTIDE SEQUENCE [LARGE SCALE GENOMIC DNA]</scope>
    <source>
        <strain evidence="7 8">CBS H-5679</strain>
    </source>
</reference>
<gene>
    <name evidence="7" type="ORF">DFL_002405</name>
</gene>
<dbReference type="Proteomes" id="UP000283090">
    <property type="component" value="Unassembled WGS sequence"/>
</dbReference>
<dbReference type="InterPro" id="IPR041698">
    <property type="entry name" value="Methyltransf_25"/>
</dbReference>
<feature type="domain" description="Methyltransferase" evidence="5">
    <location>
        <begin position="61"/>
        <end position="158"/>
    </location>
</feature>
<evidence type="ECO:0000256" key="4">
    <source>
        <dbReference type="PROSITE-ProRule" id="PRU01015"/>
    </source>
</evidence>
<dbReference type="CDD" id="cd02440">
    <property type="entry name" value="AdoMet_MTases"/>
    <property type="match status" value="1"/>
</dbReference>
<dbReference type="Pfam" id="PF22528">
    <property type="entry name" value="PRMT_C"/>
    <property type="match status" value="1"/>
</dbReference>
<name>A0A437ABJ0_ARTFL</name>
<dbReference type="EMBL" id="SAEB01000003">
    <property type="protein sequence ID" value="RVD88210.1"/>
    <property type="molecule type" value="Genomic_DNA"/>
</dbReference>
<dbReference type="VEuPathDB" id="FungiDB:DFL_002405"/>
<dbReference type="Gene3D" id="3.40.50.150">
    <property type="entry name" value="Vaccinia Virus protein VP39"/>
    <property type="match status" value="1"/>
</dbReference>
<dbReference type="GO" id="GO:0032259">
    <property type="term" value="P:methylation"/>
    <property type="evidence" value="ECO:0007669"/>
    <property type="project" value="UniProtKB-KW"/>
</dbReference>
<evidence type="ECO:0000256" key="3">
    <source>
        <dbReference type="ARBA" id="ARBA00022691"/>
    </source>
</evidence>
<evidence type="ECO:0008006" key="9">
    <source>
        <dbReference type="Google" id="ProtNLM"/>
    </source>
</evidence>
<feature type="domain" description="Protein arginine N-methyltransferase" evidence="6">
    <location>
        <begin position="163"/>
        <end position="326"/>
    </location>
</feature>